<keyword evidence="8 9" id="KW-0472">Membrane</keyword>
<evidence type="ECO:0000256" key="7">
    <source>
        <dbReference type="ARBA" id="ARBA00023098"/>
    </source>
</evidence>
<keyword evidence="4 9" id="KW-1133">Transmembrane helix</keyword>
<dbReference type="PANTHER" id="PTHR11351:SF33">
    <property type="entry name" value="DELTA-9 FATTY ACID DESATURASE, DESA"/>
    <property type="match status" value="1"/>
</dbReference>
<dbReference type="EMBL" id="LR797375">
    <property type="protein sequence ID" value="CAB4211402.1"/>
    <property type="molecule type" value="Genomic_DNA"/>
</dbReference>
<evidence type="ECO:0000256" key="5">
    <source>
        <dbReference type="ARBA" id="ARBA00023002"/>
    </source>
</evidence>
<gene>
    <name evidence="12" type="ORF">UFOVP1066_37</name>
    <name evidence="13" type="ORF">UFOVP1315_78</name>
    <name evidence="14" type="ORF">UFOVP1421_39</name>
    <name evidence="15" type="ORF">UFOVP1525_49</name>
    <name evidence="11" type="ORF">UFOVP909_12</name>
</gene>
<dbReference type="EMBL" id="LR797019">
    <property type="protein sequence ID" value="CAB4181510.1"/>
    <property type="molecule type" value="Genomic_DNA"/>
</dbReference>
<comment type="subcellular location">
    <subcellularLocation>
        <location evidence="1">Membrane</location>
        <topology evidence="1">Multi-pass membrane protein</topology>
    </subcellularLocation>
</comment>
<dbReference type="InterPro" id="IPR005804">
    <property type="entry name" value="FA_desaturase_dom"/>
</dbReference>
<evidence type="ECO:0000313" key="14">
    <source>
        <dbReference type="EMBL" id="CAB4211402.1"/>
    </source>
</evidence>
<reference evidence="13" key="1">
    <citation type="submission" date="2020-05" db="EMBL/GenBank/DDBJ databases">
        <authorList>
            <person name="Chiriac C."/>
            <person name="Salcher M."/>
            <person name="Ghai R."/>
            <person name="Kavagutti S V."/>
        </authorList>
    </citation>
    <scope>NUCLEOTIDE SEQUENCE</scope>
</reference>
<evidence type="ECO:0000256" key="6">
    <source>
        <dbReference type="ARBA" id="ARBA00023004"/>
    </source>
</evidence>
<accession>A0A6J5RW75</accession>
<evidence type="ECO:0000256" key="1">
    <source>
        <dbReference type="ARBA" id="ARBA00004141"/>
    </source>
</evidence>
<dbReference type="GO" id="GO:0006631">
    <property type="term" value="P:fatty acid metabolic process"/>
    <property type="evidence" value="ECO:0007669"/>
    <property type="project" value="UniProtKB-KW"/>
</dbReference>
<dbReference type="GO" id="GO:0016717">
    <property type="term" value="F:oxidoreductase activity, acting on paired donors, with oxidation of a pair of donors resulting in the reduction of molecular oxygen to two molecules of water"/>
    <property type="evidence" value="ECO:0007669"/>
    <property type="project" value="InterPro"/>
</dbReference>
<dbReference type="EMBL" id="LR797272">
    <property type="protein sequence ID" value="CAB4198396.1"/>
    <property type="molecule type" value="Genomic_DNA"/>
</dbReference>
<dbReference type="Pfam" id="PF00487">
    <property type="entry name" value="FA_desaturase"/>
    <property type="match status" value="1"/>
</dbReference>
<proteinExistence type="predicted"/>
<keyword evidence="3" id="KW-0276">Fatty acid metabolism</keyword>
<evidence type="ECO:0000256" key="4">
    <source>
        <dbReference type="ARBA" id="ARBA00022989"/>
    </source>
</evidence>
<keyword evidence="5" id="KW-0560">Oxidoreductase</keyword>
<keyword evidence="2 9" id="KW-0812">Transmembrane</keyword>
<protein>
    <submittedName>
        <fullName evidence="13">OLE1 Fatty-acid desaturase</fullName>
    </submittedName>
</protein>
<feature type="transmembrane region" description="Helical" evidence="9">
    <location>
        <begin position="142"/>
        <end position="161"/>
    </location>
</feature>
<keyword evidence="7" id="KW-0443">Lipid metabolism</keyword>
<dbReference type="PANTHER" id="PTHR11351">
    <property type="entry name" value="ACYL-COA DESATURASE"/>
    <property type="match status" value="1"/>
</dbReference>
<evidence type="ECO:0000259" key="10">
    <source>
        <dbReference type="Pfam" id="PF00487"/>
    </source>
</evidence>
<dbReference type="EMBL" id="LR796861">
    <property type="protein sequence ID" value="CAB4170283.1"/>
    <property type="molecule type" value="Genomic_DNA"/>
</dbReference>
<dbReference type="InterPro" id="IPR015876">
    <property type="entry name" value="Acyl-CoA_DS"/>
</dbReference>
<feature type="domain" description="Fatty acid desaturase" evidence="10">
    <location>
        <begin position="4"/>
        <end position="194"/>
    </location>
</feature>
<evidence type="ECO:0000256" key="3">
    <source>
        <dbReference type="ARBA" id="ARBA00022832"/>
    </source>
</evidence>
<evidence type="ECO:0000256" key="2">
    <source>
        <dbReference type="ARBA" id="ARBA00022692"/>
    </source>
</evidence>
<sequence>MTHITIVCVTLYLHRGQTHRGITFHPAVAHFMRFWLWLTTGMVTKQWVAIHRKHHQSSDKEGDPHSPHVYGIWRVVFGGALLYHEASKNKAMIAQYGVGTPDDWMENNIYSKHSRAGIMIMLAINIILFGWIGLLLWGIQMIWIPFWAAGIVNGVGHWFGYRNTDTKDRSKNISIFGIIIGGEELHNNHHAEPANPKLSRRWFEFDIGWMWFKILENLKLARVKNDN</sequence>
<evidence type="ECO:0000313" key="13">
    <source>
        <dbReference type="EMBL" id="CAB4198396.1"/>
    </source>
</evidence>
<evidence type="ECO:0000256" key="8">
    <source>
        <dbReference type="ARBA" id="ARBA00023136"/>
    </source>
</evidence>
<name>A0A6J5RW75_9CAUD</name>
<dbReference type="GO" id="GO:0016020">
    <property type="term" value="C:membrane"/>
    <property type="evidence" value="ECO:0007669"/>
    <property type="project" value="UniProtKB-SubCell"/>
</dbReference>
<evidence type="ECO:0000256" key="9">
    <source>
        <dbReference type="SAM" id="Phobius"/>
    </source>
</evidence>
<evidence type="ECO:0000313" key="11">
    <source>
        <dbReference type="EMBL" id="CAB4170283.1"/>
    </source>
</evidence>
<keyword evidence="6" id="KW-0408">Iron</keyword>
<dbReference type="EMBL" id="LR798454">
    <property type="protein sequence ID" value="CAB5238455.1"/>
    <property type="molecule type" value="Genomic_DNA"/>
</dbReference>
<evidence type="ECO:0000313" key="12">
    <source>
        <dbReference type="EMBL" id="CAB4181510.1"/>
    </source>
</evidence>
<evidence type="ECO:0000313" key="15">
    <source>
        <dbReference type="EMBL" id="CAB5238455.1"/>
    </source>
</evidence>
<organism evidence="13">
    <name type="scientific">uncultured Caudovirales phage</name>
    <dbReference type="NCBI Taxonomy" id="2100421"/>
    <lineage>
        <taxon>Viruses</taxon>
        <taxon>Duplodnaviria</taxon>
        <taxon>Heunggongvirae</taxon>
        <taxon>Uroviricota</taxon>
        <taxon>Caudoviricetes</taxon>
        <taxon>Peduoviridae</taxon>
        <taxon>Maltschvirus</taxon>
        <taxon>Maltschvirus maltsch</taxon>
    </lineage>
</organism>
<feature type="transmembrane region" description="Helical" evidence="9">
    <location>
        <begin position="116"/>
        <end position="136"/>
    </location>
</feature>